<evidence type="ECO:0000313" key="5">
    <source>
        <dbReference type="EMBL" id="NHT74418.1"/>
    </source>
</evidence>
<evidence type="ECO:0000256" key="1">
    <source>
        <dbReference type="SAM" id="MobiDB-lite"/>
    </source>
</evidence>
<comment type="caution">
    <text evidence="5">The sequence shown here is derived from an EMBL/GenBank/DDBJ whole genome shotgun (WGS) entry which is preliminary data.</text>
</comment>
<evidence type="ECO:0000256" key="3">
    <source>
        <dbReference type="SAM" id="SignalP"/>
    </source>
</evidence>
<feature type="transmembrane region" description="Helical" evidence="2">
    <location>
        <begin position="122"/>
        <end position="143"/>
    </location>
</feature>
<dbReference type="RefSeq" id="WP_167126199.1">
    <property type="nucleotide sequence ID" value="NZ_JAANCM010000001.1"/>
</dbReference>
<dbReference type="PANTHER" id="PTHR41542:SF1">
    <property type="entry name" value="BLL5807 PROTEIN"/>
    <property type="match status" value="1"/>
</dbReference>
<feature type="signal peptide" evidence="3">
    <location>
        <begin position="1"/>
        <end position="25"/>
    </location>
</feature>
<protein>
    <submittedName>
        <fullName evidence="5">Tim44 domain-containing protein</fullName>
    </submittedName>
</protein>
<organism evidence="5 6">
    <name type="scientific">Ferranicluibacter rubi</name>
    <dbReference type="NCBI Taxonomy" id="2715133"/>
    <lineage>
        <taxon>Bacteria</taxon>
        <taxon>Pseudomonadati</taxon>
        <taxon>Pseudomonadota</taxon>
        <taxon>Alphaproteobacteria</taxon>
        <taxon>Hyphomicrobiales</taxon>
        <taxon>Rhizobiaceae</taxon>
        <taxon>Ferranicluibacter</taxon>
    </lineage>
</organism>
<dbReference type="EMBL" id="JAANCM010000001">
    <property type="protein sequence ID" value="NHT74418.1"/>
    <property type="molecule type" value="Genomic_DNA"/>
</dbReference>
<evidence type="ECO:0000313" key="6">
    <source>
        <dbReference type="Proteomes" id="UP001155840"/>
    </source>
</evidence>
<reference evidence="5" key="1">
    <citation type="submission" date="2020-03" db="EMBL/GenBank/DDBJ databases">
        <title>Ferranicluibacter endophyticum gen. nov., sp. nov., a new genus isolated from Rubus ulmifolius Schott. stem.</title>
        <authorList>
            <person name="Roca-Couso R."/>
            <person name="Flores-Felix J.D."/>
            <person name="Igual J.M."/>
            <person name="Rivas R."/>
        </authorList>
    </citation>
    <scope>NUCLEOTIDE SEQUENCE</scope>
    <source>
        <strain evidence="5">CRRU44</strain>
    </source>
</reference>
<dbReference type="PANTHER" id="PTHR41542">
    <property type="entry name" value="BLL5807 PROTEIN"/>
    <property type="match status" value="1"/>
</dbReference>
<sequence>MSGLKKFAVLSAVAMTLVITATDFAEARRAGGGFGSRGTRTFSAPPVTRTAPNTTAPIDRTMTPQSTRPNAAQNQPGAAQTAPARRPGGFFGGFGGSLLGGLALGGLLGMMMGNGFGGAAGFLGMLLQLALIAGAAMLLMRFLRNRQQQPATGRAGAGGATGSSYNGYAREAANSPAQGPAQANAQASRGPGFSIPRIGGGPAPQAQPARSAAVSDELGIGPADLERFETMLKDVQTAYGAEDYGALRRLTTPEAMSWLAEELSENATKGVRNEVHDVKLLQGDLAESWREEAGEFATVAMRYESIDVTRDRDTGKVVEGDPDRPTEATEVWTFFRRPSTQWQVSAIQAS</sequence>
<keyword evidence="3" id="KW-0732">Signal</keyword>
<dbReference type="Pfam" id="PF04280">
    <property type="entry name" value="Tim44"/>
    <property type="match status" value="1"/>
</dbReference>
<feature type="compositionally biased region" description="Low complexity" evidence="1">
    <location>
        <begin position="166"/>
        <end position="188"/>
    </location>
</feature>
<evidence type="ECO:0000259" key="4">
    <source>
        <dbReference type="SMART" id="SM00978"/>
    </source>
</evidence>
<evidence type="ECO:0000256" key="2">
    <source>
        <dbReference type="SAM" id="Phobius"/>
    </source>
</evidence>
<feature type="chain" id="PRO_5041251133" evidence="3">
    <location>
        <begin position="26"/>
        <end position="350"/>
    </location>
</feature>
<feature type="compositionally biased region" description="Polar residues" evidence="1">
    <location>
        <begin position="50"/>
        <end position="68"/>
    </location>
</feature>
<dbReference type="InterPro" id="IPR032710">
    <property type="entry name" value="NTF2-like_dom_sf"/>
</dbReference>
<gene>
    <name evidence="5" type="ORF">G8E10_01465</name>
</gene>
<feature type="compositionally biased region" description="Low complexity" evidence="1">
    <location>
        <begin position="69"/>
        <end position="84"/>
    </location>
</feature>
<dbReference type="AlphaFoldDB" id="A0AA44C948"/>
<feature type="transmembrane region" description="Helical" evidence="2">
    <location>
        <begin position="90"/>
        <end position="110"/>
    </location>
</feature>
<dbReference type="InterPro" id="IPR007379">
    <property type="entry name" value="Tim44-like_dom"/>
</dbReference>
<keyword evidence="6" id="KW-1185">Reference proteome</keyword>
<dbReference type="Gene3D" id="3.10.450.240">
    <property type="match status" value="1"/>
</dbReference>
<dbReference type="SMART" id="SM00978">
    <property type="entry name" value="Tim44"/>
    <property type="match status" value="1"/>
</dbReference>
<feature type="domain" description="Tim44-like" evidence="4">
    <location>
        <begin position="205"/>
        <end position="349"/>
    </location>
</feature>
<keyword evidence="2" id="KW-0812">Transmembrane</keyword>
<keyword evidence="2" id="KW-1133">Transmembrane helix</keyword>
<name>A0AA44C948_9HYPH</name>
<accession>A0AA44C948</accession>
<dbReference type="Proteomes" id="UP001155840">
    <property type="component" value="Unassembled WGS sequence"/>
</dbReference>
<proteinExistence type="predicted"/>
<feature type="region of interest" description="Disordered" evidence="1">
    <location>
        <begin position="166"/>
        <end position="214"/>
    </location>
</feature>
<dbReference type="SUPFAM" id="SSF54427">
    <property type="entry name" value="NTF2-like"/>
    <property type="match status" value="1"/>
</dbReference>
<feature type="region of interest" description="Disordered" evidence="1">
    <location>
        <begin position="35"/>
        <end position="85"/>
    </location>
</feature>
<keyword evidence="2" id="KW-0472">Membrane</keyword>